<protein>
    <submittedName>
        <fullName evidence="9">GHKL domain-containing protein</fullName>
    </submittedName>
</protein>
<evidence type="ECO:0000313" key="9">
    <source>
        <dbReference type="EMBL" id="RNB80025.1"/>
    </source>
</evidence>
<dbReference type="AlphaFoldDB" id="A0A3M8CYS5"/>
<sequence>MDILYNYLFIDLPEAVIALMAGMAVFNLFVYRSNVKKYVWVSLLYSAATTLMTALDSPYQLKVLLLFFWMSLLIYFFFQFPLGITVSITTCSFIFLISSEFFIILLFQIININLETLLDTPILLFSAVWLYLLLLLTMIFVMRKFSFDIRRLIPKTNLSRILVLLLLVGCVEFLLILTLNTAFVIQKYNPTFLYNAVYTNLEFYHALSLALFILLVILFWKYLSLALNRVEVETEKPYLQNIQDLVTAIRSIKHDAVNHYTALDGFLKVGMHDMASDYIQHLLREATDLVQVVEGVKSPAISSLLHSKMAICVANHITFTIRIHTSKQFDQMKSKDLTALLGNMLDNSIRASLEEPDSNRYILLEWGETETEYYLLIENSGPTIPPDKLEQIFNLNYTTKSNGIGGVGLAVVKNVVNQYDGAITSYSENGITRFRVVLSK</sequence>
<dbReference type="PANTHER" id="PTHR40448">
    <property type="entry name" value="TWO-COMPONENT SENSOR HISTIDINE KINASE"/>
    <property type="match status" value="1"/>
</dbReference>
<feature type="transmembrane region" description="Helical" evidence="7">
    <location>
        <begin position="12"/>
        <end position="31"/>
    </location>
</feature>
<dbReference type="Gene3D" id="1.10.287.130">
    <property type="match status" value="1"/>
</dbReference>
<dbReference type="Pfam" id="PF14689">
    <property type="entry name" value="SPOB_a"/>
    <property type="match status" value="1"/>
</dbReference>
<gene>
    <name evidence="9" type="ORF">EDM56_28160</name>
</gene>
<evidence type="ECO:0000256" key="4">
    <source>
        <dbReference type="ARBA" id="ARBA00022777"/>
    </source>
</evidence>
<feature type="domain" description="Histidine kinase" evidence="8">
    <location>
        <begin position="251"/>
        <end position="440"/>
    </location>
</feature>
<evidence type="ECO:0000256" key="7">
    <source>
        <dbReference type="SAM" id="Phobius"/>
    </source>
</evidence>
<dbReference type="SMART" id="SM00387">
    <property type="entry name" value="HATPase_c"/>
    <property type="match status" value="1"/>
</dbReference>
<keyword evidence="10" id="KW-1185">Reference proteome</keyword>
<keyword evidence="3" id="KW-0547">Nucleotide-binding</keyword>
<keyword evidence="7" id="KW-1133">Transmembrane helix</keyword>
<feature type="transmembrane region" description="Helical" evidence="7">
    <location>
        <begin position="161"/>
        <end position="183"/>
    </location>
</feature>
<evidence type="ECO:0000256" key="5">
    <source>
        <dbReference type="ARBA" id="ARBA00022840"/>
    </source>
</evidence>
<feature type="transmembrane region" description="Helical" evidence="7">
    <location>
        <begin position="90"/>
        <end position="110"/>
    </location>
</feature>
<evidence type="ECO:0000256" key="2">
    <source>
        <dbReference type="ARBA" id="ARBA00022679"/>
    </source>
</evidence>
<feature type="transmembrane region" description="Helical" evidence="7">
    <location>
        <begin position="122"/>
        <end position="141"/>
    </location>
</feature>
<evidence type="ECO:0000313" key="10">
    <source>
        <dbReference type="Proteomes" id="UP000271031"/>
    </source>
</evidence>
<evidence type="ECO:0000256" key="1">
    <source>
        <dbReference type="ARBA" id="ARBA00022553"/>
    </source>
</evidence>
<dbReference type="GO" id="GO:0000155">
    <property type="term" value="F:phosphorelay sensor kinase activity"/>
    <property type="evidence" value="ECO:0007669"/>
    <property type="project" value="InterPro"/>
</dbReference>
<evidence type="ECO:0000259" key="8">
    <source>
        <dbReference type="PROSITE" id="PS50109"/>
    </source>
</evidence>
<comment type="caution">
    <text evidence="9">The sequence shown here is derived from an EMBL/GenBank/DDBJ whole genome shotgun (WGS) entry which is preliminary data.</text>
</comment>
<keyword evidence="5" id="KW-0067">ATP-binding</keyword>
<dbReference type="Pfam" id="PF02518">
    <property type="entry name" value="HATPase_c"/>
    <property type="match status" value="1"/>
</dbReference>
<evidence type="ECO:0000256" key="6">
    <source>
        <dbReference type="ARBA" id="ARBA00023012"/>
    </source>
</evidence>
<proteinExistence type="predicted"/>
<dbReference type="InterPro" id="IPR039506">
    <property type="entry name" value="SPOB_a"/>
</dbReference>
<keyword evidence="7" id="KW-0472">Membrane</keyword>
<keyword evidence="4" id="KW-0418">Kinase</keyword>
<feature type="transmembrane region" description="Helical" evidence="7">
    <location>
        <begin position="61"/>
        <end position="78"/>
    </location>
</feature>
<dbReference type="InterPro" id="IPR036890">
    <property type="entry name" value="HATPase_C_sf"/>
</dbReference>
<organism evidence="9 10">
    <name type="scientific">Brevibacillus fluminis</name>
    <dbReference type="NCBI Taxonomy" id="511487"/>
    <lineage>
        <taxon>Bacteria</taxon>
        <taxon>Bacillati</taxon>
        <taxon>Bacillota</taxon>
        <taxon>Bacilli</taxon>
        <taxon>Bacillales</taxon>
        <taxon>Paenibacillaceae</taxon>
        <taxon>Brevibacillus</taxon>
    </lineage>
</organism>
<dbReference type="GO" id="GO:0042802">
    <property type="term" value="F:identical protein binding"/>
    <property type="evidence" value="ECO:0007669"/>
    <property type="project" value="TreeGrafter"/>
</dbReference>
<dbReference type="EMBL" id="RHHQ01000026">
    <property type="protein sequence ID" value="RNB80025.1"/>
    <property type="molecule type" value="Genomic_DNA"/>
</dbReference>
<dbReference type="Gene3D" id="3.30.565.10">
    <property type="entry name" value="Histidine kinase-like ATPase, C-terminal domain"/>
    <property type="match status" value="1"/>
</dbReference>
<feature type="transmembrane region" description="Helical" evidence="7">
    <location>
        <begin position="38"/>
        <end position="55"/>
    </location>
</feature>
<name>A0A3M8CYS5_9BACL</name>
<keyword evidence="7" id="KW-0812">Transmembrane</keyword>
<reference evidence="9 10" key="1">
    <citation type="submission" date="2018-10" db="EMBL/GenBank/DDBJ databases">
        <title>Phylogenomics of Brevibacillus.</title>
        <authorList>
            <person name="Dunlap C."/>
        </authorList>
    </citation>
    <scope>NUCLEOTIDE SEQUENCE [LARGE SCALE GENOMIC DNA]</scope>
    <source>
        <strain evidence="9 10">JCM 15716</strain>
    </source>
</reference>
<keyword evidence="2" id="KW-0808">Transferase</keyword>
<feature type="transmembrane region" description="Helical" evidence="7">
    <location>
        <begin position="203"/>
        <end position="223"/>
    </location>
</feature>
<dbReference type="PANTHER" id="PTHR40448:SF1">
    <property type="entry name" value="TWO-COMPONENT SENSOR HISTIDINE KINASE"/>
    <property type="match status" value="1"/>
</dbReference>
<dbReference type="SUPFAM" id="SSF55890">
    <property type="entry name" value="Sporulation response regulatory protein Spo0B"/>
    <property type="match status" value="1"/>
</dbReference>
<dbReference type="Proteomes" id="UP000271031">
    <property type="component" value="Unassembled WGS sequence"/>
</dbReference>
<dbReference type="InterPro" id="IPR003594">
    <property type="entry name" value="HATPase_dom"/>
</dbReference>
<keyword evidence="6" id="KW-0902">Two-component regulatory system</keyword>
<accession>A0A3M8CYS5</accession>
<dbReference type="PROSITE" id="PS50109">
    <property type="entry name" value="HIS_KIN"/>
    <property type="match status" value="1"/>
</dbReference>
<dbReference type="RefSeq" id="WP_122921270.1">
    <property type="nucleotide sequence ID" value="NZ_RHHQ01000026.1"/>
</dbReference>
<evidence type="ECO:0000256" key="3">
    <source>
        <dbReference type="ARBA" id="ARBA00022741"/>
    </source>
</evidence>
<dbReference type="InterPro" id="IPR005467">
    <property type="entry name" value="His_kinase_dom"/>
</dbReference>
<dbReference type="SUPFAM" id="SSF55874">
    <property type="entry name" value="ATPase domain of HSP90 chaperone/DNA topoisomerase II/histidine kinase"/>
    <property type="match status" value="1"/>
</dbReference>
<dbReference type="OrthoDB" id="3173688at2"/>
<dbReference type="InterPro" id="IPR016120">
    <property type="entry name" value="Sig_transdc_His_kin_SpoOB"/>
</dbReference>
<keyword evidence="1" id="KW-0597">Phosphoprotein</keyword>
<dbReference type="GO" id="GO:0005524">
    <property type="term" value="F:ATP binding"/>
    <property type="evidence" value="ECO:0007669"/>
    <property type="project" value="UniProtKB-KW"/>
</dbReference>